<proteinExistence type="predicted"/>
<keyword evidence="2" id="KW-1185">Reference proteome</keyword>
<evidence type="ECO:0000313" key="2">
    <source>
        <dbReference type="Proteomes" id="UP000311382"/>
    </source>
</evidence>
<name>A0A5C5FR11_9BASI</name>
<reference evidence="1 2" key="1">
    <citation type="submission" date="2019-03" db="EMBL/GenBank/DDBJ databases">
        <title>Rhodosporidium diobovatum UCD-FST 08-225 genome sequencing, assembly, and annotation.</title>
        <authorList>
            <person name="Fakankun I.U."/>
            <person name="Fristensky B."/>
            <person name="Levin D.B."/>
        </authorList>
    </citation>
    <scope>NUCLEOTIDE SEQUENCE [LARGE SCALE GENOMIC DNA]</scope>
    <source>
        <strain evidence="1 2">UCD-FST 08-225</strain>
    </source>
</reference>
<organism evidence="1 2">
    <name type="scientific">Rhodotorula diobovata</name>
    <dbReference type="NCBI Taxonomy" id="5288"/>
    <lineage>
        <taxon>Eukaryota</taxon>
        <taxon>Fungi</taxon>
        <taxon>Dikarya</taxon>
        <taxon>Basidiomycota</taxon>
        <taxon>Pucciniomycotina</taxon>
        <taxon>Microbotryomycetes</taxon>
        <taxon>Sporidiobolales</taxon>
        <taxon>Sporidiobolaceae</taxon>
        <taxon>Rhodotorula</taxon>
    </lineage>
</organism>
<accession>A0A5C5FR11</accession>
<evidence type="ECO:0000313" key="1">
    <source>
        <dbReference type="EMBL" id="TNY19095.1"/>
    </source>
</evidence>
<gene>
    <name evidence="1" type="ORF">DMC30DRAFT_424264</name>
</gene>
<dbReference type="AlphaFoldDB" id="A0A5C5FR11"/>
<evidence type="ECO:0008006" key="3">
    <source>
        <dbReference type="Google" id="ProtNLM"/>
    </source>
</evidence>
<dbReference type="OrthoDB" id="2803071at2759"/>
<comment type="caution">
    <text evidence="1">The sequence shown here is derived from an EMBL/GenBank/DDBJ whole genome shotgun (WGS) entry which is preliminary data.</text>
</comment>
<protein>
    <recommendedName>
        <fullName evidence="3">Protein kinase domain-containing protein</fullName>
    </recommendedName>
</protein>
<dbReference type="EMBL" id="SOZI01000109">
    <property type="protein sequence ID" value="TNY19095.1"/>
    <property type="molecule type" value="Genomic_DNA"/>
</dbReference>
<dbReference type="Proteomes" id="UP000311382">
    <property type="component" value="Unassembled WGS sequence"/>
</dbReference>
<sequence>MASGRTAYAARRPTQGRDVAYCYGAYSFEMPWGDVVTGVVLEDLSRTAESIADFCKREKRNLSSVEDAYNVLSSSFRHLHRLHSLDVGHVQPRLDNILVLRESTSTEVQFVFCGFSWAESAAEGRRALRATEPDQLYRWGDECLLDGIWSLVLEWSVYVEWGEYAEEHEPGLVAWGGQRTEADDDSE</sequence>